<dbReference type="InterPro" id="IPR010870">
    <property type="entry name" value="Porin_O/P"/>
</dbReference>
<name>A0A1H8SY75_9GAMM</name>
<sequence length="424" mass="45902">MPSIAWTKQRRPVGTWLIGLGACALVVPLTATADQAEQDRIVERLERLEEGGSTSWTGGAPVFESPDGEHQFKVRGRLHNDAWVTRGTEDGEGDIAGTHNRRARLGIDGVAYDDFAYRLEGDFVGGSLAVRDMTLQYRGFGPWELTFGNKYLDQSFDGRTGSNFSEFMERGIIIGGTRPEAGSRPLGLTADVGGDNWHWSIAALGDAVDGSSDTSDDLSFVSRAHYAPIHSDDRVVHLGAWGYYEDLGETRDIELSSRIANPFNDVTRVESGVFPDVGSAASYGAEIAGVWGPLSATAEYMGKRFDSDESGVSPTVDGYLVSLGYFVTGETRAYAGRRGTWTRVTPENPVTEGGPGAIQLVARAETANYDDNDIPGTDVDALTAGVNWHLVSHVRLMLNATYFDTAGSQDDSGYHVGTRVQVDW</sequence>
<keyword evidence="3" id="KW-1185">Reference proteome</keyword>
<dbReference type="Pfam" id="PF07396">
    <property type="entry name" value="Porin_O_P"/>
    <property type="match status" value="1"/>
</dbReference>
<feature type="signal peptide" evidence="1">
    <location>
        <begin position="1"/>
        <end position="33"/>
    </location>
</feature>
<organism evidence="2 3">
    <name type="scientific">Aquisalimonas asiatica</name>
    <dbReference type="NCBI Taxonomy" id="406100"/>
    <lineage>
        <taxon>Bacteria</taxon>
        <taxon>Pseudomonadati</taxon>
        <taxon>Pseudomonadota</taxon>
        <taxon>Gammaproteobacteria</taxon>
        <taxon>Chromatiales</taxon>
        <taxon>Ectothiorhodospiraceae</taxon>
        <taxon>Aquisalimonas</taxon>
    </lineage>
</organism>
<gene>
    <name evidence="2" type="ORF">SAMN04488052_103297</name>
</gene>
<dbReference type="RefSeq" id="WP_091642697.1">
    <property type="nucleotide sequence ID" value="NZ_FOEG01000003.1"/>
</dbReference>
<dbReference type="SUPFAM" id="SSF56935">
    <property type="entry name" value="Porins"/>
    <property type="match status" value="1"/>
</dbReference>
<dbReference type="STRING" id="406100.SAMN04488052_103297"/>
<keyword evidence="1" id="KW-0732">Signal</keyword>
<dbReference type="Gene3D" id="2.40.160.10">
    <property type="entry name" value="Porin"/>
    <property type="match status" value="1"/>
</dbReference>
<dbReference type="OrthoDB" id="9807854at2"/>
<evidence type="ECO:0000313" key="2">
    <source>
        <dbReference type="EMBL" id="SEO83929.1"/>
    </source>
</evidence>
<protein>
    <submittedName>
        <fullName evidence="2">Phosphate-selective porin OprO and OprP</fullName>
    </submittedName>
</protein>
<accession>A0A1H8SY75</accession>
<evidence type="ECO:0000313" key="3">
    <source>
        <dbReference type="Proteomes" id="UP000199657"/>
    </source>
</evidence>
<proteinExistence type="predicted"/>
<dbReference type="Proteomes" id="UP000199657">
    <property type="component" value="Unassembled WGS sequence"/>
</dbReference>
<dbReference type="AlphaFoldDB" id="A0A1H8SY75"/>
<reference evidence="2 3" key="1">
    <citation type="submission" date="2016-10" db="EMBL/GenBank/DDBJ databases">
        <authorList>
            <person name="de Groot N.N."/>
        </authorList>
    </citation>
    <scope>NUCLEOTIDE SEQUENCE [LARGE SCALE GENOMIC DNA]</scope>
    <source>
        <strain evidence="2 3">CGMCC 1.6291</strain>
    </source>
</reference>
<dbReference type="InterPro" id="IPR023614">
    <property type="entry name" value="Porin_dom_sf"/>
</dbReference>
<evidence type="ECO:0000256" key="1">
    <source>
        <dbReference type="SAM" id="SignalP"/>
    </source>
</evidence>
<dbReference type="EMBL" id="FOEG01000003">
    <property type="protein sequence ID" value="SEO83929.1"/>
    <property type="molecule type" value="Genomic_DNA"/>
</dbReference>
<feature type="chain" id="PRO_5011571208" evidence="1">
    <location>
        <begin position="34"/>
        <end position="424"/>
    </location>
</feature>